<dbReference type="GO" id="GO:0003681">
    <property type="term" value="F:bent DNA binding"/>
    <property type="evidence" value="ECO:0007669"/>
    <property type="project" value="TreeGrafter"/>
</dbReference>
<feature type="compositionally biased region" description="Basic residues" evidence="7">
    <location>
        <begin position="138"/>
        <end position="154"/>
    </location>
</feature>
<dbReference type="KEGG" id="crb:17897763"/>
<dbReference type="PANTHER" id="PTHR13421">
    <property type="entry name" value="SNRNA-ACTIVATING PROTEIN COMPLEX SUBUNIT 3"/>
    <property type="match status" value="1"/>
</dbReference>
<sequence length="469" mass="54081">TVHLVVTEREREIVKKNRAEMESDSESENERNEQCPTTSLVPRGGPIYLPNMVGNIYTIPEFRSSFLSLFQDLDTHLSLESPSSSQQYDVSTDDLKIYTDEELTEMAMKEAFSEDNLSQKELEQSLNASHHENPSAGAKRKKTVKKSQVRKRTEKKTEEAYLAKVEQLAKIKQKQEEDKAAVRLHCFRKTCETGKDAAAPPDGYEQMQSLKFIDNNYMQVKPSDIQGQVDTLFPEVILCVEIYNSRKVKTQEILVLGRQKLTELKDKIHCLTDQVMKMAGEYNPSGYFLIEDVFHNDLRNLSGTDFSYPILDWIWNSKDEALKKWECLLTGKLQKYQKAVLGEGKSMDLPRFRTADMHSTRFCDLRFRVGASYLYCHQGDCKHMIIIRDMRLSHPEDVQNRTAYPIVFRPKPKFQKCGVCKIKRASKVAVDNKWALENPCYFCDVCLALLHSEEGSLSCDFPVYDYVHE</sequence>
<dbReference type="InterPro" id="IPR022042">
    <property type="entry name" value="snRNA-activating_su3"/>
</dbReference>
<evidence type="ECO:0000256" key="1">
    <source>
        <dbReference type="ARBA" id="ARBA00004123"/>
    </source>
</evidence>
<dbReference type="GO" id="GO:0042796">
    <property type="term" value="P:snRNA transcription by RNA polymerase III"/>
    <property type="evidence" value="ECO:0007669"/>
    <property type="project" value="TreeGrafter"/>
</dbReference>
<proteinExistence type="inferred from homology"/>
<evidence type="ECO:0000256" key="5">
    <source>
        <dbReference type="ARBA" id="ARBA00023163"/>
    </source>
</evidence>
<dbReference type="GO" id="GO:0001006">
    <property type="term" value="F:RNA polymerase III type 3 promoter sequence-specific DNA binding"/>
    <property type="evidence" value="ECO:0007669"/>
    <property type="project" value="TreeGrafter"/>
</dbReference>
<dbReference type="GO" id="GO:0001046">
    <property type="term" value="F:core promoter sequence-specific DNA binding"/>
    <property type="evidence" value="ECO:0007669"/>
    <property type="project" value="TreeGrafter"/>
</dbReference>
<keyword evidence="6" id="KW-0539">Nucleus</keyword>
<protein>
    <recommendedName>
        <fullName evidence="10">snRNA-activating protein complex subunit</fullName>
    </recommendedName>
</protein>
<dbReference type="GO" id="GO:0000978">
    <property type="term" value="F:RNA polymerase II cis-regulatory region sequence-specific DNA binding"/>
    <property type="evidence" value="ECO:0007669"/>
    <property type="project" value="TreeGrafter"/>
</dbReference>
<keyword evidence="4" id="KW-0238">DNA-binding</keyword>
<evidence type="ECO:0000256" key="2">
    <source>
        <dbReference type="ARBA" id="ARBA00010410"/>
    </source>
</evidence>
<dbReference type="Proteomes" id="UP000029121">
    <property type="component" value="Unassembled WGS sequence"/>
</dbReference>
<organism evidence="8 9">
    <name type="scientific">Capsella rubella</name>
    <dbReference type="NCBI Taxonomy" id="81985"/>
    <lineage>
        <taxon>Eukaryota</taxon>
        <taxon>Viridiplantae</taxon>
        <taxon>Streptophyta</taxon>
        <taxon>Embryophyta</taxon>
        <taxon>Tracheophyta</taxon>
        <taxon>Spermatophyta</taxon>
        <taxon>Magnoliopsida</taxon>
        <taxon>eudicotyledons</taxon>
        <taxon>Gunneridae</taxon>
        <taxon>Pentapetalae</taxon>
        <taxon>rosids</taxon>
        <taxon>malvids</taxon>
        <taxon>Brassicales</taxon>
        <taxon>Brassicaceae</taxon>
        <taxon>Camelineae</taxon>
        <taxon>Capsella</taxon>
    </lineage>
</organism>
<evidence type="ECO:0000313" key="9">
    <source>
        <dbReference type="Proteomes" id="UP000029121"/>
    </source>
</evidence>
<reference evidence="9" key="1">
    <citation type="journal article" date="2013" name="Nat. Genet.">
        <title>The Capsella rubella genome and the genomic consequences of rapid mating system evolution.</title>
        <authorList>
            <person name="Slotte T."/>
            <person name="Hazzouri K.M."/>
            <person name="Agren J.A."/>
            <person name="Koenig D."/>
            <person name="Maumus F."/>
            <person name="Guo Y.L."/>
            <person name="Steige K."/>
            <person name="Platts A.E."/>
            <person name="Escobar J.S."/>
            <person name="Newman L.K."/>
            <person name="Wang W."/>
            <person name="Mandakova T."/>
            <person name="Vello E."/>
            <person name="Smith L.M."/>
            <person name="Henz S.R."/>
            <person name="Steffen J."/>
            <person name="Takuno S."/>
            <person name="Brandvain Y."/>
            <person name="Coop G."/>
            <person name="Andolfatto P."/>
            <person name="Hu T.T."/>
            <person name="Blanchette M."/>
            <person name="Clark R.M."/>
            <person name="Quesneville H."/>
            <person name="Nordborg M."/>
            <person name="Gaut B.S."/>
            <person name="Lysak M.A."/>
            <person name="Jenkins J."/>
            <person name="Grimwood J."/>
            <person name="Chapman J."/>
            <person name="Prochnik S."/>
            <person name="Shu S."/>
            <person name="Rokhsar D."/>
            <person name="Schmutz J."/>
            <person name="Weigel D."/>
            <person name="Wright S.I."/>
        </authorList>
    </citation>
    <scope>NUCLEOTIDE SEQUENCE [LARGE SCALE GENOMIC DNA]</scope>
    <source>
        <strain evidence="9">cv. Monte Gargano</strain>
    </source>
</reference>
<feature type="region of interest" description="Disordered" evidence="7">
    <location>
        <begin position="15"/>
        <end position="39"/>
    </location>
</feature>
<comment type="subcellular location">
    <subcellularLocation>
        <location evidence="1">Nucleus</location>
    </subcellularLocation>
</comment>
<feature type="non-terminal residue" evidence="8">
    <location>
        <position position="1"/>
    </location>
</feature>
<dbReference type="PANTHER" id="PTHR13421:SF16">
    <property type="entry name" value="SNRNA-ACTIVATING PROTEIN COMPLEX SUBUNIT 3"/>
    <property type="match status" value="1"/>
</dbReference>
<keyword evidence="3" id="KW-0805">Transcription regulation</keyword>
<feature type="region of interest" description="Disordered" evidence="7">
    <location>
        <begin position="127"/>
        <end position="156"/>
    </location>
</feature>
<gene>
    <name evidence="8" type="ORF">CARUB_v10009050mg</name>
</gene>
<evidence type="ECO:0008006" key="10">
    <source>
        <dbReference type="Google" id="ProtNLM"/>
    </source>
</evidence>
<dbReference type="AlphaFoldDB" id="R0ICT3"/>
<keyword evidence="5" id="KW-0804">Transcription</keyword>
<evidence type="ECO:0000256" key="4">
    <source>
        <dbReference type="ARBA" id="ARBA00023125"/>
    </source>
</evidence>
<evidence type="ECO:0000256" key="6">
    <source>
        <dbReference type="ARBA" id="ARBA00023242"/>
    </source>
</evidence>
<dbReference type="Pfam" id="PF12251">
    <property type="entry name" value="SNAPC3"/>
    <property type="match status" value="1"/>
</dbReference>
<dbReference type="GO" id="GO:0019185">
    <property type="term" value="C:snRNA-activating protein complex"/>
    <property type="evidence" value="ECO:0007669"/>
    <property type="project" value="TreeGrafter"/>
</dbReference>
<evidence type="ECO:0000256" key="3">
    <source>
        <dbReference type="ARBA" id="ARBA00023015"/>
    </source>
</evidence>
<dbReference type="eggNOG" id="KOG2664">
    <property type="taxonomic scope" value="Eukaryota"/>
</dbReference>
<evidence type="ECO:0000256" key="7">
    <source>
        <dbReference type="SAM" id="MobiDB-lite"/>
    </source>
</evidence>
<comment type="similarity">
    <text evidence="2">Belongs to the SNAPC3/SRD2 family.</text>
</comment>
<dbReference type="STRING" id="81985.R0ICT3"/>
<dbReference type="GO" id="GO:0005634">
    <property type="term" value="C:nucleus"/>
    <property type="evidence" value="ECO:0007669"/>
    <property type="project" value="UniProtKB-SubCell"/>
</dbReference>
<evidence type="ECO:0000313" key="8">
    <source>
        <dbReference type="EMBL" id="EOA40324.1"/>
    </source>
</evidence>
<dbReference type="GO" id="GO:0042795">
    <property type="term" value="P:snRNA transcription by RNA polymerase II"/>
    <property type="evidence" value="ECO:0007669"/>
    <property type="project" value="TreeGrafter"/>
</dbReference>
<name>R0ICT3_9BRAS</name>
<dbReference type="OrthoDB" id="46583at2759"/>
<dbReference type="EMBL" id="KB870805">
    <property type="protein sequence ID" value="EOA40324.1"/>
    <property type="molecule type" value="Genomic_DNA"/>
</dbReference>
<accession>R0ICT3</accession>
<keyword evidence="9" id="KW-1185">Reference proteome</keyword>